<protein>
    <submittedName>
        <fullName evidence="2">SJCHGC09076 protein</fullName>
    </submittedName>
</protein>
<reference evidence="2" key="2">
    <citation type="journal article" date="2006" name="PLoS Pathog.">
        <title>New perspectives on host-parasite interplay by comparative transcriptomic and proteomic analyses of Schistosoma japonicum.</title>
        <authorList>
            <person name="Liu F."/>
            <person name="Lu J."/>
            <person name="Hu W."/>
            <person name="Wang S.Y."/>
            <person name="Cui S.J."/>
            <person name="Chi M."/>
            <person name="Yan Q."/>
            <person name="Wang X.R."/>
            <person name="Song H.D."/>
            <person name="Xu X.N."/>
            <person name="Wang J.J."/>
            <person name="Zhang X.L."/>
            <person name="Zhang X."/>
            <person name="Wang Z.Q."/>
            <person name="Xue C.L."/>
            <person name="Brindley P.J."/>
            <person name="McManus D.P."/>
            <person name="Yang P.Y."/>
            <person name="Feng Z."/>
            <person name="Chen Z."/>
            <person name="Han Z.G."/>
        </authorList>
    </citation>
    <scope>NUCLEOTIDE SEQUENCE</scope>
</reference>
<feature type="compositionally biased region" description="Pro residues" evidence="1">
    <location>
        <begin position="100"/>
        <end position="109"/>
    </location>
</feature>
<reference evidence="2" key="1">
    <citation type="submission" date="2004-11" db="EMBL/GenBank/DDBJ databases">
        <title>The full-length cDNA sequences of Schistosoma japonicum genes.</title>
        <authorList>
            <person name="Han Z."/>
        </authorList>
    </citation>
    <scope>NUCLEOTIDE SEQUENCE</scope>
</reference>
<accession>Q5DC94</accession>
<evidence type="ECO:0000313" key="2">
    <source>
        <dbReference type="EMBL" id="AAW26562.1"/>
    </source>
</evidence>
<name>Q5DC94_SCHJA</name>
<organism evidence="2">
    <name type="scientific">Schistosoma japonicum</name>
    <name type="common">Blood fluke</name>
    <dbReference type="NCBI Taxonomy" id="6182"/>
    <lineage>
        <taxon>Eukaryota</taxon>
        <taxon>Metazoa</taxon>
        <taxon>Spiralia</taxon>
        <taxon>Lophotrochozoa</taxon>
        <taxon>Platyhelminthes</taxon>
        <taxon>Trematoda</taxon>
        <taxon>Digenea</taxon>
        <taxon>Strigeidida</taxon>
        <taxon>Schistosomatoidea</taxon>
        <taxon>Schistosomatidae</taxon>
        <taxon>Schistosoma</taxon>
    </lineage>
</organism>
<feature type="region of interest" description="Disordered" evidence="1">
    <location>
        <begin position="63"/>
        <end position="109"/>
    </location>
</feature>
<sequence length="109" mass="11919">MKSVLFADWTCMTRNYNLPVHSTPNRSVSKYISILSNPGGARDPISPKGGPNKISGAAFLKRREGKNPGCPQLNPLEALPLFPGGEKTKKAPPNRLSKNWPPPEGQRQN</sequence>
<proteinExistence type="evidence at transcript level"/>
<evidence type="ECO:0000256" key="1">
    <source>
        <dbReference type="SAM" id="MobiDB-lite"/>
    </source>
</evidence>
<dbReference type="AlphaFoldDB" id="Q5DC94"/>
<dbReference type="EMBL" id="AY814830">
    <property type="protein sequence ID" value="AAW26562.1"/>
    <property type="molecule type" value="mRNA"/>
</dbReference>